<dbReference type="STRING" id="106549.A0A540L8P0"/>
<dbReference type="Pfam" id="PF20431">
    <property type="entry name" value="E_motif"/>
    <property type="match status" value="1"/>
</dbReference>
<evidence type="ECO:0000313" key="3">
    <source>
        <dbReference type="Proteomes" id="UP000315295"/>
    </source>
</evidence>
<evidence type="ECO:0008006" key="4">
    <source>
        <dbReference type="Google" id="ProtNLM"/>
    </source>
</evidence>
<dbReference type="AlphaFoldDB" id="A0A540L8P0"/>
<dbReference type="GO" id="GO:0009451">
    <property type="term" value="P:RNA modification"/>
    <property type="evidence" value="ECO:0007669"/>
    <property type="project" value="InterPro"/>
</dbReference>
<dbReference type="EMBL" id="VIEB01000713">
    <property type="protein sequence ID" value="TQD82632.1"/>
    <property type="molecule type" value="Genomic_DNA"/>
</dbReference>
<protein>
    <recommendedName>
        <fullName evidence="4">Pentacotripeptide-repeat region of PRORP domain-containing protein</fullName>
    </recommendedName>
</protein>
<evidence type="ECO:0000256" key="1">
    <source>
        <dbReference type="ARBA" id="ARBA00022737"/>
    </source>
</evidence>
<dbReference type="InterPro" id="IPR046848">
    <property type="entry name" value="E_motif"/>
</dbReference>
<gene>
    <name evidence="2" type="ORF">C1H46_031830</name>
</gene>
<dbReference type="InterPro" id="IPR002885">
    <property type="entry name" value="PPR_rpt"/>
</dbReference>
<dbReference type="InterPro" id="IPR046960">
    <property type="entry name" value="PPR_At4g14850-like_plant"/>
</dbReference>
<dbReference type="Gene3D" id="1.25.40.10">
    <property type="entry name" value="Tetratricopeptide repeat domain"/>
    <property type="match status" value="1"/>
</dbReference>
<keyword evidence="3" id="KW-1185">Reference proteome</keyword>
<dbReference type="FunFam" id="1.25.40.10:FF:000158">
    <property type="entry name" value="pentatricopeptide repeat-containing protein At2g33680"/>
    <property type="match status" value="1"/>
</dbReference>
<dbReference type="Proteomes" id="UP000315295">
    <property type="component" value="Unassembled WGS sequence"/>
</dbReference>
<comment type="caution">
    <text evidence="2">The sequence shown here is derived from an EMBL/GenBank/DDBJ whole genome shotgun (WGS) entry which is preliminary data.</text>
</comment>
<accession>A0A540L8P0</accession>
<organism evidence="2 3">
    <name type="scientific">Malus baccata</name>
    <name type="common">Siberian crab apple</name>
    <name type="synonym">Pyrus baccata</name>
    <dbReference type="NCBI Taxonomy" id="106549"/>
    <lineage>
        <taxon>Eukaryota</taxon>
        <taxon>Viridiplantae</taxon>
        <taxon>Streptophyta</taxon>
        <taxon>Embryophyta</taxon>
        <taxon>Tracheophyta</taxon>
        <taxon>Spermatophyta</taxon>
        <taxon>Magnoliopsida</taxon>
        <taxon>eudicotyledons</taxon>
        <taxon>Gunneridae</taxon>
        <taxon>Pentapetalae</taxon>
        <taxon>rosids</taxon>
        <taxon>fabids</taxon>
        <taxon>Rosales</taxon>
        <taxon>Rosaceae</taxon>
        <taxon>Amygdaloideae</taxon>
        <taxon>Maleae</taxon>
        <taxon>Malus</taxon>
    </lineage>
</organism>
<proteinExistence type="predicted"/>
<keyword evidence="1" id="KW-0677">Repeat</keyword>
<dbReference type="NCBIfam" id="TIGR00756">
    <property type="entry name" value="PPR"/>
    <property type="match status" value="1"/>
</dbReference>
<dbReference type="Pfam" id="PF01535">
    <property type="entry name" value="PPR"/>
    <property type="match status" value="2"/>
</dbReference>
<evidence type="ECO:0000313" key="2">
    <source>
        <dbReference type="EMBL" id="TQD82632.1"/>
    </source>
</evidence>
<dbReference type="InterPro" id="IPR011990">
    <property type="entry name" value="TPR-like_helical_dom_sf"/>
</dbReference>
<dbReference type="GO" id="GO:0003723">
    <property type="term" value="F:RNA binding"/>
    <property type="evidence" value="ECO:0007669"/>
    <property type="project" value="InterPro"/>
</dbReference>
<dbReference type="GO" id="GO:0099402">
    <property type="term" value="P:plant organ development"/>
    <property type="evidence" value="ECO:0007669"/>
    <property type="project" value="UniProtKB-ARBA"/>
</dbReference>
<sequence>MTAAGVAPDRVTFLALLVAYTHKGLVDEGLRLFERIQTDYRIKARIEHYGCMVDMLGKAGRLEEAYRLISNMPIPGNDVVWGTLLAASRTYGDAAGMGGRVVNRLLELKPDEGGYYILLRDIYVAAGRTMEANAMRRRMNVNGASKTPGCSWVGA</sequence>
<dbReference type="PANTHER" id="PTHR47926">
    <property type="entry name" value="PENTATRICOPEPTIDE REPEAT-CONTAINING PROTEIN"/>
    <property type="match status" value="1"/>
</dbReference>
<name>A0A540L8P0_MALBA</name>
<dbReference type="PANTHER" id="PTHR47926:SF347">
    <property type="entry name" value="PENTATRICOPEPTIDE REPEAT-CONTAINING PROTEIN"/>
    <property type="match status" value="1"/>
</dbReference>
<reference evidence="2 3" key="1">
    <citation type="journal article" date="2019" name="G3 (Bethesda)">
        <title>Sequencing of a Wild Apple (Malus baccata) Genome Unravels the Differences Between Cultivated and Wild Apple Species Regarding Disease Resistance and Cold Tolerance.</title>
        <authorList>
            <person name="Chen X."/>
        </authorList>
    </citation>
    <scope>NUCLEOTIDE SEQUENCE [LARGE SCALE GENOMIC DNA]</scope>
    <source>
        <strain evidence="3">cv. Shandingzi</strain>
        <tissue evidence="2">Leaves</tissue>
    </source>
</reference>